<dbReference type="RefSeq" id="WP_121575679.1">
    <property type="nucleotide sequence ID" value="NZ_MJLZ01000031.1"/>
</dbReference>
<evidence type="ECO:0000256" key="5">
    <source>
        <dbReference type="ARBA" id="ARBA00022540"/>
    </source>
</evidence>
<feature type="binding site" evidence="9">
    <location>
        <begin position="510"/>
        <end position="513"/>
    </location>
    <ligand>
        <name>GTP</name>
        <dbReference type="ChEBI" id="CHEBI:37565"/>
    </ligand>
</feature>
<dbReference type="SUPFAM" id="SSF52540">
    <property type="entry name" value="P-loop containing nucleoside triphosphate hydrolases"/>
    <property type="match status" value="1"/>
</dbReference>
<feature type="compositionally biased region" description="Basic and acidic residues" evidence="12">
    <location>
        <begin position="108"/>
        <end position="167"/>
    </location>
</feature>
<dbReference type="InterPro" id="IPR000178">
    <property type="entry name" value="TF_IF2_bacterial-like"/>
</dbReference>
<evidence type="ECO:0000256" key="9">
    <source>
        <dbReference type="HAMAP-Rule" id="MF_00100"/>
    </source>
</evidence>
<evidence type="ECO:0000259" key="13">
    <source>
        <dbReference type="PROSITE" id="PS51722"/>
    </source>
</evidence>
<sequence length="902" mass="98937">MTDVTVKSLATEIQTSVDRLIQQFADAGITKSASDSVTQHEKETLLTHLNRERGSAPGKLTLQRKTRSTLNIPSTGGKSKSVQIEVRKKRTYVKRDPMDAQQAEEEELARREAEEQAQRAAEEQAKREAEEKAKRETAEKAKRAAEEQAKREAAEKAKRDVAEKEKVINQQNESTTKPAQAEKAKREAEAAELKRKAEEAARLKVEEEARRIAEEARRMAEENAGRWEAESAKPEEAADYHVTTSHHAREAEDESDRQVEGERRSRSRAGKVTKQKKGNRLSESKADREEARAVTRGGKGKRKPSTLQQSFNKPAQVVNRDVVIGETVTVAELANRMAVKGSQVIKAMMKLGAMATINQVIDQETAQLVAEEMGHKVILRRENELEEAVMSDRDTGAAAESRAPVVTIMGHVDHGKTSLLDYIRSTKVAAGEAGGITQHIGAYHVETDNGMITFLDTPGHAAFTAMRARGAQATDIVVLVVAADDGVMPQTIEAIQHAKAAQVPVVVAVNKIDKPEADPDRVKTELSQYGIMPEEWGGESQFVHVSAKAGTGIDELLDAILLQAEVLELKAIRSGMASGVVIESFLDKGRGPVATVLVREGTLNKGDIVLCGFEYGRVRAMRDELGREITEAGPSIPVEILGLSGVPAAGDEATVVRDEKKAREVALYRQGKFREVKLARQQKSKLENMFANMTEGEVSELNIVLKSDVQGSCEAISDSLQKLSTDEVKVKIVGSGVGGITETDATLAAASNAIILGFNVRADASARRIVESESLDLRYYSVIYDLIDEVKQAMSGMLAPEYKQEIIGLAEVRDVFKSPKFGAIAGCMVTEGMVKRHNKIRVLRENVVIYEGELESLRRFKDDVNEVRNGMECGIGVKNYNDVRAGDMIEVFETIEIKRTIA</sequence>
<evidence type="ECO:0000313" key="15">
    <source>
        <dbReference type="Proteomes" id="UP000285648"/>
    </source>
</evidence>
<dbReference type="SUPFAM" id="SSF46955">
    <property type="entry name" value="Putative DNA-binding domain"/>
    <property type="match status" value="1"/>
</dbReference>
<evidence type="ECO:0000256" key="8">
    <source>
        <dbReference type="ARBA" id="ARBA00023134"/>
    </source>
</evidence>
<dbReference type="PROSITE" id="PS51722">
    <property type="entry name" value="G_TR_2"/>
    <property type="match status" value="1"/>
</dbReference>
<dbReference type="InterPro" id="IPR036925">
    <property type="entry name" value="TIF_IF2_dom3_sf"/>
</dbReference>
<proteinExistence type="inferred from homology"/>
<evidence type="ECO:0000256" key="4">
    <source>
        <dbReference type="ARBA" id="ARBA00022490"/>
    </source>
</evidence>
<feature type="region of interest" description="G-domain" evidence="9">
    <location>
        <begin position="404"/>
        <end position="552"/>
    </location>
</feature>
<dbReference type="InterPro" id="IPR027417">
    <property type="entry name" value="P-loop_NTPase"/>
</dbReference>
<organism evidence="14 15">
    <name type="scientific">Brenneria alni</name>
    <dbReference type="NCBI Taxonomy" id="71656"/>
    <lineage>
        <taxon>Bacteria</taxon>
        <taxon>Pseudomonadati</taxon>
        <taxon>Pseudomonadota</taxon>
        <taxon>Gammaproteobacteria</taxon>
        <taxon>Enterobacterales</taxon>
        <taxon>Pectobacteriaceae</taxon>
        <taxon>Brenneria</taxon>
    </lineage>
</organism>
<dbReference type="Pfam" id="PF03144">
    <property type="entry name" value="GTP_EFTU_D2"/>
    <property type="match status" value="1"/>
</dbReference>
<dbReference type="InterPro" id="IPR009061">
    <property type="entry name" value="DNA-bd_dom_put_sf"/>
</dbReference>
<dbReference type="Pfam" id="PF04760">
    <property type="entry name" value="IF2_N"/>
    <property type="match status" value="2"/>
</dbReference>
<dbReference type="FunFam" id="2.40.30.10:FF:000008">
    <property type="entry name" value="Translation initiation factor IF-2"/>
    <property type="match status" value="1"/>
</dbReference>
<dbReference type="InterPro" id="IPR004161">
    <property type="entry name" value="EFTu-like_2"/>
</dbReference>
<dbReference type="CDD" id="cd03702">
    <property type="entry name" value="IF2_mtIF2_II"/>
    <property type="match status" value="1"/>
</dbReference>
<evidence type="ECO:0000256" key="12">
    <source>
        <dbReference type="SAM" id="MobiDB-lite"/>
    </source>
</evidence>
<dbReference type="FunFam" id="3.30.56.50:FF:000001">
    <property type="entry name" value="Translation initiation factor IF-2"/>
    <property type="match status" value="1"/>
</dbReference>
<protein>
    <recommendedName>
        <fullName evidence="3 9">Translation initiation factor IF-2</fullName>
    </recommendedName>
</protein>
<accession>A0A421DLZ6</accession>
<dbReference type="NCBIfam" id="TIGR00231">
    <property type="entry name" value="small_GTP"/>
    <property type="match status" value="1"/>
</dbReference>
<keyword evidence="7 9" id="KW-0648">Protein biosynthesis</keyword>
<comment type="similarity">
    <text evidence="2 9 10">Belongs to the TRAFAC class translation factor GTPase superfamily. Classic translation factor GTPase family. IF-2 subfamily.</text>
</comment>
<dbReference type="InterPro" id="IPR000795">
    <property type="entry name" value="T_Tr_GTP-bd_dom"/>
</dbReference>
<dbReference type="GO" id="GO:0097216">
    <property type="term" value="F:guanosine tetraphosphate binding"/>
    <property type="evidence" value="ECO:0007669"/>
    <property type="project" value="UniProtKB-ARBA"/>
</dbReference>
<evidence type="ECO:0000256" key="1">
    <source>
        <dbReference type="ARBA" id="ARBA00004496"/>
    </source>
</evidence>
<evidence type="ECO:0000313" key="14">
    <source>
        <dbReference type="EMBL" id="RLM21724.1"/>
    </source>
</evidence>
<dbReference type="EMBL" id="MJLZ01000031">
    <property type="protein sequence ID" value="RLM21724.1"/>
    <property type="molecule type" value="Genomic_DNA"/>
</dbReference>
<comment type="function">
    <text evidence="9 10">One of the essential components for the initiation of protein synthesis. Protects formylmethionyl-tRNA from spontaneous hydrolysis and promotes its binding to the 30S ribosomal subunits. Also involved in the hydrolysis of GTP during the formation of the 70S ribosomal complex.</text>
</comment>
<dbReference type="PANTHER" id="PTHR43381">
    <property type="entry name" value="TRANSLATION INITIATION FACTOR IF-2-RELATED"/>
    <property type="match status" value="1"/>
</dbReference>
<dbReference type="InterPro" id="IPR006847">
    <property type="entry name" value="IF2_N"/>
</dbReference>
<dbReference type="SUPFAM" id="SSF52156">
    <property type="entry name" value="Initiation factor IF2/eIF5b, domain 3"/>
    <property type="match status" value="1"/>
</dbReference>
<dbReference type="GO" id="GO:0003924">
    <property type="term" value="F:GTPase activity"/>
    <property type="evidence" value="ECO:0007669"/>
    <property type="project" value="UniProtKB-UniRule"/>
</dbReference>
<evidence type="ECO:0000256" key="11">
    <source>
        <dbReference type="RuleBase" id="RU000645"/>
    </source>
</evidence>
<dbReference type="Pfam" id="PF00009">
    <property type="entry name" value="GTP_EFTU"/>
    <property type="match status" value="1"/>
</dbReference>
<dbReference type="PANTHER" id="PTHR43381:SF5">
    <property type="entry name" value="TR-TYPE G DOMAIN-CONTAINING PROTEIN"/>
    <property type="match status" value="1"/>
</dbReference>
<keyword evidence="8 9" id="KW-0342">GTP-binding</keyword>
<dbReference type="HAMAP" id="MF_00100_B">
    <property type="entry name" value="IF_2_B"/>
    <property type="match status" value="1"/>
</dbReference>
<evidence type="ECO:0000256" key="7">
    <source>
        <dbReference type="ARBA" id="ARBA00022917"/>
    </source>
</evidence>
<dbReference type="CDD" id="cd03692">
    <property type="entry name" value="mtIF2_IVc"/>
    <property type="match status" value="1"/>
</dbReference>
<reference evidence="14 15" key="1">
    <citation type="submission" date="2016-09" db="EMBL/GenBank/DDBJ databases">
        <authorList>
            <person name="Doonan J."/>
            <person name="Pachebat J.A."/>
            <person name="Golyshin P.N."/>
            <person name="Denman S."/>
            <person name="Mcdonald J.E."/>
        </authorList>
    </citation>
    <scope>NUCLEOTIDE SEQUENCE [LARGE SCALE GENOMIC DNA]</scope>
    <source>
        <strain evidence="14 15">NCPPB 3934</strain>
    </source>
</reference>
<dbReference type="Pfam" id="PF22042">
    <property type="entry name" value="EF-G_D2"/>
    <property type="match status" value="1"/>
</dbReference>
<feature type="binding site" evidence="9">
    <location>
        <begin position="456"/>
        <end position="460"/>
    </location>
    <ligand>
        <name>GTP</name>
        <dbReference type="ChEBI" id="CHEBI:37565"/>
    </ligand>
</feature>
<dbReference type="PROSITE" id="PS01176">
    <property type="entry name" value="IF2"/>
    <property type="match status" value="1"/>
</dbReference>
<dbReference type="Gene3D" id="2.40.30.10">
    <property type="entry name" value="Translation factors"/>
    <property type="match status" value="2"/>
</dbReference>
<dbReference type="FunFam" id="3.40.50.300:FF:000019">
    <property type="entry name" value="Translation initiation factor IF-2"/>
    <property type="match status" value="1"/>
</dbReference>
<dbReference type="Proteomes" id="UP000285648">
    <property type="component" value="Unassembled WGS sequence"/>
</dbReference>
<keyword evidence="15" id="KW-1185">Reference proteome</keyword>
<evidence type="ECO:0000256" key="6">
    <source>
        <dbReference type="ARBA" id="ARBA00022741"/>
    </source>
</evidence>
<dbReference type="InterPro" id="IPR015760">
    <property type="entry name" value="TIF_IF2"/>
</dbReference>
<dbReference type="Pfam" id="PF08364">
    <property type="entry name" value="IF2_assoc"/>
    <property type="match status" value="1"/>
</dbReference>
<gene>
    <name evidence="9" type="primary">infB</name>
    <name evidence="14" type="ORF">BIY29_13375</name>
</gene>
<keyword evidence="5 9" id="KW-0396">Initiation factor</keyword>
<dbReference type="FunFam" id="3.40.50.10050:FF:000001">
    <property type="entry name" value="Translation initiation factor IF-2"/>
    <property type="match status" value="1"/>
</dbReference>
<dbReference type="GO" id="GO:0003743">
    <property type="term" value="F:translation initiation factor activity"/>
    <property type="evidence" value="ECO:0007669"/>
    <property type="project" value="UniProtKB-UniRule"/>
</dbReference>
<dbReference type="InterPro" id="IPR053905">
    <property type="entry name" value="EF-G-like_DII"/>
</dbReference>
<dbReference type="FunFam" id="2.40.30.10:FF:000007">
    <property type="entry name" value="Translation initiation factor IF-2"/>
    <property type="match status" value="1"/>
</dbReference>
<keyword evidence="6 9" id="KW-0547">Nucleotide-binding</keyword>
<feature type="compositionally biased region" description="Basic and acidic residues" evidence="12">
    <location>
        <begin position="280"/>
        <end position="293"/>
    </location>
</feature>
<evidence type="ECO:0000256" key="3">
    <source>
        <dbReference type="ARBA" id="ARBA00020675"/>
    </source>
</evidence>
<feature type="compositionally biased region" description="Basic and acidic residues" evidence="12">
    <location>
        <begin position="180"/>
        <end position="239"/>
    </location>
</feature>
<dbReference type="OrthoDB" id="9811804at2"/>
<evidence type="ECO:0000256" key="10">
    <source>
        <dbReference type="RuleBase" id="RU000644"/>
    </source>
</evidence>
<dbReference type="Gene3D" id="3.30.56.50">
    <property type="entry name" value="Putative DNA-binding domain, N-terminal subdomain of bacterial translation initiation factor IF2"/>
    <property type="match status" value="1"/>
</dbReference>
<dbReference type="InterPro" id="IPR005225">
    <property type="entry name" value="Small_GTP-bd"/>
</dbReference>
<keyword evidence="4 9" id="KW-0963">Cytoplasm</keyword>
<dbReference type="GO" id="GO:0005829">
    <property type="term" value="C:cytosol"/>
    <property type="evidence" value="ECO:0007669"/>
    <property type="project" value="TreeGrafter"/>
</dbReference>
<dbReference type="InterPro" id="IPR044145">
    <property type="entry name" value="IF2_II"/>
</dbReference>
<dbReference type="AlphaFoldDB" id="A0A421DLZ6"/>
<comment type="caution">
    <text evidence="14">The sequence shown here is derived from an EMBL/GenBank/DDBJ whole genome shotgun (WGS) entry which is preliminary data.</text>
</comment>
<dbReference type="NCBIfam" id="TIGR00487">
    <property type="entry name" value="IF-2"/>
    <property type="match status" value="1"/>
</dbReference>
<dbReference type="SUPFAM" id="SSF50447">
    <property type="entry name" value="Translation proteins"/>
    <property type="match status" value="2"/>
</dbReference>
<feature type="region of interest" description="Disordered" evidence="12">
    <location>
        <begin position="88"/>
        <end position="312"/>
    </location>
</feature>
<dbReference type="InterPro" id="IPR009000">
    <property type="entry name" value="Transl_B-barrel_sf"/>
</dbReference>
<dbReference type="InterPro" id="IPR023115">
    <property type="entry name" value="TIF_IF2_dom3"/>
</dbReference>
<evidence type="ECO:0000256" key="2">
    <source>
        <dbReference type="ARBA" id="ARBA00007733"/>
    </source>
</evidence>
<name>A0A421DLZ6_9GAMM</name>
<dbReference type="InterPro" id="IPR013575">
    <property type="entry name" value="IF2_assoc_dom_bac"/>
</dbReference>
<comment type="subcellular location">
    <subcellularLocation>
        <location evidence="1 9 11">Cytoplasm</location>
    </subcellularLocation>
</comment>
<dbReference type="Gene3D" id="3.40.50.10050">
    <property type="entry name" value="Translation initiation factor IF- 2, domain 3"/>
    <property type="match status" value="1"/>
</dbReference>
<dbReference type="Pfam" id="PF11987">
    <property type="entry name" value="IF-2"/>
    <property type="match status" value="1"/>
</dbReference>
<feature type="domain" description="Tr-type G" evidence="13">
    <location>
        <begin position="401"/>
        <end position="570"/>
    </location>
</feature>
<feature type="compositionally biased region" description="Polar residues" evidence="12">
    <location>
        <begin position="168"/>
        <end position="178"/>
    </location>
</feature>
<feature type="compositionally biased region" description="Basic residues" evidence="12">
    <location>
        <begin position="265"/>
        <end position="279"/>
    </location>
</feature>
<feature type="binding site" evidence="9">
    <location>
        <begin position="410"/>
        <end position="417"/>
    </location>
    <ligand>
        <name>GTP</name>
        <dbReference type="ChEBI" id="CHEBI:37565"/>
    </ligand>
</feature>
<dbReference type="Gene3D" id="3.40.50.300">
    <property type="entry name" value="P-loop containing nucleotide triphosphate hydrolases"/>
    <property type="match status" value="1"/>
</dbReference>
<dbReference type="GO" id="GO:0005525">
    <property type="term" value="F:GTP binding"/>
    <property type="evidence" value="ECO:0007669"/>
    <property type="project" value="UniProtKB-KW"/>
</dbReference>
<dbReference type="CDD" id="cd01887">
    <property type="entry name" value="IF2_eIF5B"/>
    <property type="match status" value="1"/>
</dbReference>